<evidence type="ECO:0000313" key="19">
    <source>
        <dbReference type="EMBL" id="SNX45445.1"/>
    </source>
</evidence>
<evidence type="ECO:0000256" key="4">
    <source>
        <dbReference type="ARBA" id="ARBA00004418"/>
    </source>
</evidence>
<reference evidence="20" key="1">
    <citation type="submission" date="2016-06" db="EMBL/GenBank/DDBJ databases">
        <authorList>
            <person name="Rodrigo-Torres L."/>
            <person name="Arahal R.D."/>
            <person name="Lucena T."/>
        </authorList>
    </citation>
    <scope>NUCLEOTIDE SEQUENCE [LARGE SCALE GENOMIC DNA]</scope>
    <source>
        <strain evidence="20">CECT8203</strain>
    </source>
</reference>
<gene>
    <name evidence="19" type="primary">cpdB</name>
    <name evidence="19" type="ORF">VTH8203_00449</name>
</gene>
<dbReference type="NCBIfam" id="TIGR01390">
    <property type="entry name" value="CycNucDiestase"/>
    <property type="match status" value="1"/>
</dbReference>
<keyword evidence="13 16" id="KW-0378">Hydrolase</keyword>
<dbReference type="SUPFAM" id="SSF56300">
    <property type="entry name" value="Metallo-dependent phosphatases"/>
    <property type="match status" value="1"/>
</dbReference>
<dbReference type="GO" id="GO:0030288">
    <property type="term" value="C:outer membrane-bounded periplasmic space"/>
    <property type="evidence" value="ECO:0007669"/>
    <property type="project" value="TreeGrafter"/>
</dbReference>
<evidence type="ECO:0000256" key="13">
    <source>
        <dbReference type="ARBA" id="ARBA00022801"/>
    </source>
</evidence>
<keyword evidence="11 16" id="KW-0547">Nucleotide-binding</keyword>
<evidence type="ECO:0000256" key="2">
    <source>
        <dbReference type="ARBA" id="ARBA00001730"/>
    </source>
</evidence>
<dbReference type="PROSITE" id="PS00786">
    <property type="entry name" value="5_NUCLEOTIDASE_2"/>
    <property type="match status" value="1"/>
</dbReference>
<comment type="cofactor">
    <cofactor evidence="3">
        <name>a divalent metal cation</name>
        <dbReference type="ChEBI" id="CHEBI:60240"/>
    </cofactor>
</comment>
<dbReference type="GO" id="GO:0046872">
    <property type="term" value="F:metal ion binding"/>
    <property type="evidence" value="ECO:0007669"/>
    <property type="project" value="UniProtKB-KW"/>
</dbReference>
<dbReference type="Gene3D" id="3.60.21.10">
    <property type="match status" value="1"/>
</dbReference>
<feature type="chain" id="PRO_5011811022" description="2',3'-cyclic-nucleotide 2'-phosphodiesterase/3'-nucleotidase" evidence="16">
    <location>
        <begin position="26"/>
        <end position="653"/>
    </location>
</feature>
<dbReference type="InterPro" id="IPR006146">
    <property type="entry name" value="5'-Nucleotdase_CS"/>
</dbReference>
<dbReference type="PANTHER" id="PTHR11575:SF6">
    <property type="entry name" value="2',3'-CYCLIC-NUCLEOTIDE 2'-PHOSPHODIESTERASE_3'-NUCLEOTIDASE"/>
    <property type="match status" value="1"/>
</dbReference>
<evidence type="ECO:0000259" key="18">
    <source>
        <dbReference type="Pfam" id="PF02872"/>
    </source>
</evidence>
<evidence type="ECO:0000256" key="15">
    <source>
        <dbReference type="ARBA" id="ARBA00056111"/>
    </source>
</evidence>
<keyword evidence="20" id="KW-1185">Reference proteome</keyword>
<feature type="domain" description="5'-Nucleotidase C-terminal" evidence="18">
    <location>
        <begin position="376"/>
        <end position="553"/>
    </location>
</feature>
<evidence type="ECO:0000256" key="12">
    <source>
        <dbReference type="ARBA" id="ARBA00022764"/>
    </source>
</evidence>
<dbReference type="GO" id="GO:0008254">
    <property type="term" value="F:3'-nucleotidase activity"/>
    <property type="evidence" value="ECO:0007669"/>
    <property type="project" value="UniProtKB-EC"/>
</dbReference>
<dbReference type="RefSeq" id="WP_096992169.1">
    <property type="nucleotide sequence ID" value="NZ_JBHSII010000001.1"/>
</dbReference>
<evidence type="ECO:0000256" key="14">
    <source>
        <dbReference type="ARBA" id="ARBA00023268"/>
    </source>
</evidence>
<comment type="catalytic activity">
    <reaction evidence="2">
        <text>a nucleoside 2',3'-cyclic phosphate + H2O = a nucleoside 3'-phosphate + H(+)</text>
        <dbReference type="Rhea" id="RHEA:19621"/>
        <dbReference type="ChEBI" id="CHEBI:15377"/>
        <dbReference type="ChEBI" id="CHEBI:15378"/>
        <dbReference type="ChEBI" id="CHEBI:66949"/>
        <dbReference type="ChEBI" id="CHEBI:66954"/>
        <dbReference type="EC" id="3.1.4.16"/>
    </reaction>
</comment>
<dbReference type="OrthoDB" id="9803927at2"/>
<proteinExistence type="inferred from homology"/>
<evidence type="ECO:0000313" key="20">
    <source>
        <dbReference type="Proteomes" id="UP000219336"/>
    </source>
</evidence>
<dbReference type="InterPro" id="IPR006294">
    <property type="entry name" value="Cyc_nuc_PDE_nucleotidase"/>
</dbReference>
<evidence type="ECO:0000256" key="16">
    <source>
        <dbReference type="RuleBase" id="RU362119"/>
    </source>
</evidence>
<dbReference type="Pfam" id="PF02872">
    <property type="entry name" value="5_nucleotid_C"/>
    <property type="match status" value="1"/>
</dbReference>
<accession>A0A240EC06</accession>
<organism evidence="19 20">
    <name type="scientific">Vibrio thalassae</name>
    <dbReference type="NCBI Taxonomy" id="1243014"/>
    <lineage>
        <taxon>Bacteria</taxon>
        <taxon>Pseudomonadati</taxon>
        <taxon>Pseudomonadota</taxon>
        <taxon>Gammaproteobacteria</taxon>
        <taxon>Vibrionales</taxon>
        <taxon>Vibrionaceae</taxon>
        <taxon>Vibrio</taxon>
    </lineage>
</organism>
<evidence type="ECO:0000259" key="17">
    <source>
        <dbReference type="Pfam" id="PF00149"/>
    </source>
</evidence>
<comment type="function">
    <text evidence="15">This bifunctional enzyme catalyzes two consecutive reactions during ribonucleic acid degradation. Converts a 2',3'-cyclic nucleotide to a 3'-nucleotide and then the 3'-nucleotide to the corresponding nucleoside and phosphate.</text>
</comment>
<dbReference type="InterPro" id="IPR041827">
    <property type="entry name" value="CpdB_N"/>
</dbReference>
<dbReference type="EC" id="3.1.3.6" evidence="7"/>
<comment type="similarity">
    <text evidence="5 16">Belongs to the 5'-nucleotidase family.</text>
</comment>
<evidence type="ECO:0000256" key="7">
    <source>
        <dbReference type="ARBA" id="ARBA00012642"/>
    </source>
</evidence>
<dbReference type="EC" id="3.1.4.16" evidence="6"/>
<dbReference type="GO" id="GO:0000166">
    <property type="term" value="F:nucleotide binding"/>
    <property type="evidence" value="ECO:0007669"/>
    <property type="project" value="UniProtKB-KW"/>
</dbReference>
<dbReference type="NCBIfam" id="NF006938">
    <property type="entry name" value="PRK09420.1"/>
    <property type="match status" value="1"/>
</dbReference>
<evidence type="ECO:0000256" key="6">
    <source>
        <dbReference type="ARBA" id="ARBA00012364"/>
    </source>
</evidence>
<dbReference type="InterPro" id="IPR036907">
    <property type="entry name" value="5'-Nucleotdase_C_sf"/>
</dbReference>
<name>A0A240EC06_9VIBR</name>
<dbReference type="GO" id="GO:0009166">
    <property type="term" value="P:nucleotide catabolic process"/>
    <property type="evidence" value="ECO:0007669"/>
    <property type="project" value="InterPro"/>
</dbReference>
<evidence type="ECO:0000256" key="3">
    <source>
        <dbReference type="ARBA" id="ARBA00001968"/>
    </source>
</evidence>
<comment type="catalytic activity">
    <reaction evidence="1">
        <text>a ribonucleoside 3'-phosphate + H2O = a ribonucleoside + phosphate</text>
        <dbReference type="Rhea" id="RHEA:10144"/>
        <dbReference type="ChEBI" id="CHEBI:13197"/>
        <dbReference type="ChEBI" id="CHEBI:15377"/>
        <dbReference type="ChEBI" id="CHEBI:18254"/>
        <dbReference type="ChEBI" id="CHEBI:43474"/>
        <dbReference type="EC" id="3.1.3.6"/>
    </reaction>
</comment>
<dbReference type="Pfam" id="PF00149">
    <property type="entry name" value="Metallophos"/>
    <property type="match status" value="1"/>
</dbReference>
<dbReference type="InterPro" id="IPR004843">
    <property type="entry name" value="Calcineurin-like_PHP"/>
</dbReference>
<evidence type="ECO:0000256" key="10">
    <source>
        <dbReference type="ARBA" id="ARBA00022729"/>
    </source>
</evidence>
<dbReference type="FunFam" id="3.90.780.10:FF:000002">
    <property type="entry name" value="Bifunctional 2',3'-cyclic-nucleotide 2'-phosphodiesterase/3'-nucleotidase"/>
    <property type="match status" value="1"/>
</dbReference>
<dbReference type="Proteomes" id="UP000219336">
    <property type="component" value="Unassembled WGS sequence"/>
</dbReference>
<evidence type="ECO:0000256" key="11">
    <source>
        <dbReference type="ARBA" id="ARBA00022741"/>
    </source>
</evidence>
<dbReference type="FunFam" id="3.60.21.10:FF:000037">
    <property type="entry name" value="Bifunctional 2',3'-cyclic-nucleotide 2'-phosphodiesterase/3'-nucleotidase"/>
    <property type="match status" value="1"/>
</dbReference>
<keyword evidence="12" id="KW-0574">Periplasm</keyword>
<dbReference type="InterPro" id="IPR029052">
    <property type="entry name" value="Metallo-depent_PP-like"/>
</dbReference>
<dbReference type="AlphaFoldDB" id="A0A240EC06"/>
<feature type="signal peptide" evidence="16">
    <location>
        <begin position="1"/>
        <end position="25"/>
    </location>
</feature>
<keyword evidence="10 16" id="KW-0732">Signal</keyword>
<evidence type="ECO:0000256" key="8">
    <source>
        <dbReference type="ARBA" id="ARBA00016420"/>
    </source>
</evidence>
<dbReference type="PRINTS" id="PR01607">
    <property type="entry name" value="APYRASEFAMLY"/>
</dbReference>
<dbReference type="SUPFAM" id="SSF55816">
    <property type="entry name" value="5'-nucleotidase (syn. UDP-sugar hydrolase), C-terminal domain"/>
    <property type="match status" value="1"/>
</dbReference>
<evidence type="ECO:0000256" key="5">
    <source>
        <dbReference type="ARBA" id="ARBA00006654"/>
    </source>
</evidence>
<sequence length="653" mass="71795">MKVAVKPFSIAVLGGMLAMAGPAMADEIKLRIIETTDIHTNVMDYDYYKDKPTQKIGLARAATLVKEARNEVTNSVLVDNGDLIQGSPMGDYMASKGIKPGETHPVYKAMNQLDYDVGNIGNHEFNYGLEFLATTLEGANFPYVSANVFDQKTGEHYFKPYLIKTHTFKDTDGNAHEVKIGYIGFVPPQIMVWDKKNLEGKVFAKDIKETAEKLVPQMKKEGADIIVAIPHSGVSSDPYKAGAENSTYYLSEVDGIDAIAFGHSHAVFPGKGFDNIQGVDNQKGTINGVAAVMPGRWGSHVGVMDLVLEQDGDSWKVAEAQTEARPIFDAANKKPLVDADKGIVSAVKEDHDATRDFVNQPIGQANDVMHSFLALVQDDPTVQIVNLAQKDYVETMIQGDPDLDGLPVLSAAAPFKAGGRKNDPANFTEVESGQLTFRNAADLYLYPNTLVALKVTGKEVKEWLECSAGQFKQIDVTSSQPQSLLDWDGFRTYNFDVMDGVNYQIDVSKPARYDGNCKLLDGNSERIVNLTYNGKPIDMKQTFIIATNNYRAYSNKFPGTGSDFIAFDSPDENRTIVANYISKVSQEKGEVTPSADNNWRFAPIKADVALDVRFETSPSDKAAQFIEDKGQYPMKKVATDDVGFAVYQIDLQK</sequence>
<dbReference type="InterPro" id="IPR006179">
    <property type="entry name" value="5_nucleotidase/apyrase"/>
</dbReference>
<comment type="subcellular location">
    <subcellularLocation>
        <location evidence="4">Periplasm</location>
    </subcellularLocation>
</comment>
<dbReference type="PANTHER" id="PTHR11575">
    <property type="entry name" value="5'-NUCLEOTIDASE-RELATED"/>
    <property type="match status" value="1"/>
</dbReference>
<keyword evidence="14" id="KW-0511">Multifunctional enzyme</keyword>
<keyword evidence="9" id="KW-0479">Metal-binding</keyword>
<protein>
    <recommendedName>
        <fullName evidence="8">2',3'-cyclic-nucleotide 2'-phosphodiesterase/3'-nucleotidase</fullName>
        <ecNumber evidence="7">3.1.3.6</ecNumber>
        <ecNumber evidence="6">3.1.4.16</ecNumber>
    </recommendedName>
</protein>
<dbReference type="EMBL" id="OANU01000002">
    <property type="protein sequence ID" value="SNX45445.1"/>
    <property type="molecule type" value="Genomic_DNA"/>
</dbReference>
<evidence type="ECO:0000256" key="1">
    <source>
        <dbReference type="ARBA" id="ARBA00000527"/>
    </source>
</evidence>
<dbReference type="GO" id="GO:0008663">
    <property type="term" value="F:2',3'-cyclic-nucleotide 2'-phosphodiesterase activity"/>
    <property type="evidence" value="ECO:0007669"/>
    <property type="project" value="UniProtKB-EC"/>
</dbReference>
<evidence type="ECO:0000256" key="9">
    <source>
        <dbReference type="ARBA" id="ARBA00022723"/>
    </source>
</evidence>
<dbReference type="Gene3D" id="3.90.780.10">
    <property type="entry name" value="5'-Nucleotidase, C-terminal domain"/>
    <property type="match status" value="1"/>
</dbReference>
<dbReference type="InterPro" id="IPR008334">
    <property type="entry name" value="5'-Nucleotdase_C"/>
</dbReference>
<feature type="domain" description="Calcineurin-like phosphoesterase" evidence="17">
    <location>
        <begin position="30"/>
        <end position="266"/>
    </location>
</feature>
<dbReference type="CDD" id="cd07410">
    <property type="entry name" value="MPP_CpdB_N"/>
    <property type="match status" value="1"/>
</dbReference>